<keyword evidence="3" id="KW-1185">Reference proteome</keyword>
<dbReference type="AlphaFoldDB" id="F4S6Z5"/>
<name>F4S6Z5_MELLP</name>
<protein>
    <submittedName>
        <fullName evidence="2">Uncharacterized protein</fullName>
    </submittedName>
</protein>
<evidence type="ECO:0000313" key="3">
    <source>
        <dbReference type="Proteomes" id="UP000001072"/>
    </source>
</evidence>
<feature type="region of interest" description="Disordered" evidence="1">
    <location>
        <begin position="77"/>
        <end position="97"/>
    </location>
</feature>
<organism evidence="3">
    <name type="scientific">Melampsora larici-populina (strain 98AG31 / pathotype 3-4-7)</name>
    <name type="common">Poplar leaf rust fungus</name>
    <dbReference type="NCBI Taxonomy" id="747676"/>
    <lineage>
        <taxon>Eukaryota</taxon>
        <taxon>Fungi</taxon>
        <taxon>Dikarya</taxon>
        <taxon>Basidiomycota</taxon>
        <taxon>Pucciniomycotina</taxon>
        <taxon>Pucciniomycetes</taxon>
        <taxon>Pucciniales</taxon>
        <taxon>Melampsoraceae</taxon>
        <taxon>Melampsora</taxon>
    </lineage>
</organism>
<dbReference type="KEGG" id="mlr:MELLADRAFT_112593"/>
<dbReference type="Proteomes" id="UP000001072">
    <property type="component" value="Unassembled WGS sequence"/>
</dbReference>
<dbReference type="EMBL" id="GL883157">
    <property type="protein sequence ID" value="EGF99546.1"/>
    <property type="molecule type" value="Genomic_DNA"/>
</dbReference>
<dbReference type="RefSeq" id="XP_007417180.1">
    <property type="nucleotide sequence ID" value="XM_007417118.1"/>
</dbReference>
<dbReference type="VEuPathDB" id="FungiDB:MELLADRAFT_112593"/>
<sequence length="106" mass="11351">MDEQIKFQTIFPIYCQARPKINEIKAAGAAAKASNNTNKNKFSRPPNKSDRESTELTSLLLAQIKALGVTLRTRVLGGEVQEGDDGEGGGDRPGGEGGICNHCVHL</sequence>
<accession>F4S6Z5</accession>
<dbReference type="GeneID" id="18924733"/>
<dbReference type="STRING" id="747676.F4S6Z5"/>
<gene>
    <name evidence="2" type="ORF">MELLADRAFT_112593</name>
</gene>
<dbReference type="InParanoid" id="F4S6Z5"/>
<reference evidence="3" key="1">
    <citation type="journal article" date="2011" name="Proc. Natl. Acad. Sci. U.S.A.">
        <title>Obligate biotrophy features unraveled by the genomic analysis of rust fungi.</title>
        <authorList>
            <person name="Duplessis S."/>
            <person name="Cuomo C.A."/>
            <person name="Lin Y.-C."/>
            <person name="Aerts A."/>
            <person name="Tisserant E."/>
            <person name="Veneault-Fourrey C."/>
            <person name="Joly D.L."/>
            <person name="Hacquard S."/>
            <person name="Amselem J."/>
            <person name="Cantarel B.L."/>
            <person name="Chiu R."/>
            <person name="Coutinho P.M."/>
            <person name="Feau N."/>
            <person name="Field M."/>
            <person name="Frey P."/>
            <person name="Gelhaye E."/>
            <person name="Goldberg J."/>
            <person name="Grabherr M.G."/>
            <person name="Kodira C.D."/>
            <person name="Kohler A."/>
            <person name="Kuees U."/>
            <person name="Lindquist E.A."/>
            <person name="Lucas S.M."/>
            <person name="Mago R."/>
            <person name="Mauceli E."/>
            <person name="Morin E."/>
            <person name="Murat C."/>
            <person name="Pangilinan J.L."/>
            <person name="Park R."/>
            <person name="Pearson M."/>
            <person name="Quesneville H."/>
            <person name="Rouhier N."/>
            <person name="Sakthikumar S."/>
            <person name="Salamov A.A."/>
            <person name="Schmutz J."/>
            <person name="Selles B."/>
            <person name="Shapiro H."/>
            <person name="Tanguay P."/>
            <person name="Tuskan G.A."/>
            <person name="Henrissat B."/>
            <person name="Van de Peer Y."/>
            <person name="Rouze P."/>
            <person name="Ellis J.G."/>
            <person name="Dodds P.N."/>
            <person name="Schein J.E."/>
            <person name="Zhong S."/>
            <person name="Hamelin R.C."/>
            <person name="Grigoriev I.V."/>
            <person name="Szabo L.J."/>
            <person name="Martin F."/>
        </authorList>
    </citation>
    <scope>NUCLEOTIDE SEQUENCE [LARGE SCALE GENOMIC DNA]</scope>
    <source>
        <strain evidence="3">98AG31 / pathotype 3-4-7</strain>
    </source>
</reference>
<dbReference type="HOGENOM" id="CLU_2223830_0_0_1"/>
<feature type="region of interest" description="Disordered" evidence="1">
    <location>
        <begin position="30"/>
        <end position="55"/>
    </location>
</feature>
<evidence type="ECO:0000313" key="2">
    <source>
        <dbReference type="EMBL" id="EGF99546.1"/>
    </source>
</evidence>
<feature type="compositionally biased region" description="Low complexity" evidence="1">
    <location>
        <begin position="30"/>
        <end position="40"/>
    </location>
</feature>
<proteinExistence type="predicted"/>
<evidence type="ECO:0000256" key="1">
    <source>
        <dbReference type="SAM" id="MobiDB-lite"/>
    </source>
</evidence>